<feature type="domain" description="Bacterial surface antigen (D15)" evidence="4">
    <location>
        <begin position="135"/>
        <end position="368"/>
    </location>
</feature>
<dbReference type="Pfam" id="PF01103">
    <property type="entry name" value="Omp85"/>
    <property type="match status" value="1"/>
</dbReference>
<gene>
    <name evidence="5" type="ORF">TRL7639_01978</name>
</gene>
<keyword evidence="2" id="KW-0472">Membrane</keyword>
<evidence type="ECO:0000259" key="4">
    <source>
        <dbReference type="Pfam" id="PF01103"/>
    </source>
</evidence>
<organism evidence="5 6">
    <name type="scientific">Falsiruegeria litorea R37</name>
    <dbReference type="NCBI Taxonomy" id="1200284"/>
    <lineage>
        <taxon>Bacteria</taxon>
        <taxon>Pseudomonadati</taxon>
        <taxon>Pseudomonadota</taxon>
        <taxon>Alphaproteobacteria</taxon>
        <taxon>Rhodobacterales</taxon>
        <taxon>Roseobacteraceae</taxon>
        <taxon>Falsiruegeria</taxon>
    </lineage>
</organism>
<sequence length="368" mass="40151">MKPTYLAAAFCALCWSSQVHATGVLDSQVDDFDKVQKEETLGLRNGSVVVAPIPFSNPTIGSGLVLGAGYLFNIDEGSDPSLLGLAALRSDNGSEGYGLAANFYFNNNRWQIETLFANAAVNYDLYTPAAALPISQSGILARASLSYGFTHDASLGLSLRYLNTDINPAVPGLPPIPPPFNQFLNVEIANVGFVGKWDTRDDTIYPSKGFIVDGEVTRGYTLAGVTDDYSKGWINFTHYMQPFERAVIATRLSTCAVSTSTPFFDQCSLGGTDGFRGFSATQFLDFRSLSAQIEFRRQFTDRLGAIAFAGVGMVGPQFNDLKIGGTHSSYGLGARYRVSKKFPVDFSVDYSRNSEREDQLYIYVGQRF</sequence>
<evidence type="ECO:0000313" key="5">
    <source>
        <dbReference type="EMBL" id="SLN38916.1"/>
    </source>
</evidence>
<evidence type="ECO:0000256" key="1">
    <source>
        <dbReference type="ARBA" id="ARBA00004370"/>
    </source>
</evidence>
<keyword evidence="6" id="KW-1185">Reference proteome</keyword>
<name>A0A1Y5SIZ6_9RHOB</name>
<feature type="chain" id="PRO_5012870628" evidence="3">
    <location>
        <begin position="22"/>
        <end position="368"/>
    </location>
</feature>
<dbReference type="Gene3D" id="2.40.160.50">
    <property type="entry name" value="membrane protein fhac: a member of the omp85/tpsb transporter family"/>
    <property type="match status" value="1"/>
</dbReference>
<feature type="signal peptide" evidence="3">
    <location>
        <begin position="1"/>
        <end position="21"/>
    </location>
</feature>
<dbReference type="AlphaFoldDB" id="A0A1Y5SIZ6"/>
<keyword evidence="3" id="KW-0732">Signal</keyword>
<reference evidence="5 6" key="1">
    <citation type="submission" date="2017-03" db="EMBL/GenBank/DDBJ databases">
        <authorList>
            <person name="Afonso C.L."/>
            <person name="Miller P.J."/>
            <person name="Scott M.A."/>
            <person name="Spackman E."/>
            <person name="Goraichik I."/>
            <person name="Dimitrov K.M."/>
            <person name="Suarez D.L."/>
            <person name="Swayne D.E."/>
        </authorList>
    </citation>
    <scope>NUCLEOTIDE SEQUENCE [LARGE SCALE GENOMIC DNA]</scope>
    <source>
        <strain evidence="5 6">CECT 7639</strain>
    </source>
</reference>
<dbReference type="GO" id="GO:0019867">
    <property type="term" value="C:outer membrane"/>
    <property type="evidence" value="ECO:0007669"/>
    <property type="project" value="InterPro"/>
</dbReference>
<evidence type="ECO:0000256" key="3">
    <source>
        <dbReference type="SAM" id="SignalP"/>
    </source>
</evidence>
<accession>A0A1Y5SIZ6</accession>
<protein>
    <submittedName>
        <fullName evidence="5">Surface antigen</fullName>
    </submittedName>
</protein>
<evidence type="ECO:0000256" key="2">
    <source>
        <dbReference type="ARBA" id="ARBA00023136"/>
    </source>
</evidence>
<evidence type="ECO:0000313" key="6">
    <source>
        <dbReference type="Proteomes" id="UP000193077"/>
    </source>
</evidence>
<dbReference type="Proteomes" id="UP000193077">
    <property type="component" value="Unassembled WGS sequence"/>
</dbReference>
<proteinExistence type="predicted"/>
<dbReference type="EMBL" id="FWFO01000001">
    <property type="protein sequence ID" value="SLN38916.1"/>
    <property type="molecule type" value="Genomic_DNA"/>
</dbReference>
<dbReference type="InterPro" id="IPR000184">
    <property type="entry name" value="Bac_surfAg_D15"/>
</dbReference>
<comment type="subcellular location">
    <subcellularLocation>
        <location evidence="1">Membrane</location>
    </subcellularLocation>
</comment>